<accession>A0A385MQ64</accession>
<keyword evidence="3 9" id="KW-0645">Protease</keyword>
<evidence type="ECO:0000256" key="7">
    <source>
        <dbReference type="ARBA" id="ARBA00046227"/>
    </source>
</evidence>
<feature type="region of interest" description="Disordered" evidence="14">
    <location>
        <begin position="312"/>
        <end position="331"/>
    </location>
</feature>
<evidence type="ECO:0000256" key="11">
    <source>
        <dbReference type="PIRSR" id="PIRSR038120-2"/>
    </source>
</evidence>
<dbReference type="PANTHER" id="PTHR10589:SF16">
    <property type="entry name" value="UBIQUITIN CARBOXYL-TERMINAL HYDROLASE ISOZYME L5"/>
    <property type="match status" value="1"/>
</dbReference>
<evidence type="ECO:0000256" key="14">
    <source>
        <dbReference type="SAM" id="MobiDB-lite"/>
    </source>
</evidence>
<comment type="function">
    <text evidence="7">Catalytic component of the polycomb repressive deubiquitinase (PR-DUB) complex, a complex that specifically mediates deubiquitination of histone H2A monoubiquitinated at 'Lys-119' (H2AK118ub1). Mediates bisymmetric organization of the PR-DUB complex and is involved in association with nucleosomes to mediate deubiquitination. Does not deubiquitinate monoubiquitinated histone H2B. Required to maintain the transcriptionally repressive state of homeotic genes throughout development. The PR-DUB complex has weak or no activity toward 'Lys-48'- and 'Lys-63'-linked polyubiquitin chains. Polycomb group (PcG) protein.</text>
</comment>
<evidence type="ECO:0000256" key="9">
    <source>
        <dbReference type="PIRNR" id="PIRNR038120"/>
    </source>
</evidence>
<evidence type="ECO:0000256" key="5">
    <source>
        <dbReference type="ARBA" id="ARBA00022801"/>
    </source>
</evidence>
<evidence type="ECO:0000256" key="3">
    <source>
        <dbReference type="ARBA" id="ARBA00022670"/>
    </source>
</evidence>
<dbReference type="InterPro" id="IPR017390">
    <property type="entry name" value="Ubiquitinyl_hydrolase_UCH37"/>
</dbReference>
<evidence type="ECO:0000256" key="10">
    <source>
        <dbReference type="PIRSR" id="PIRSR038120-1"/>
    </source>
</evidence>
<dbReference type="PIRSF" id="PIRSF038120">
    <property type="entry name" value="Ubiquitinyl_hydrolase_UCH37"/>
    <property type="match status" value="1"/>
</dbReference>
<dbReference type="Pfam" id="PF01088">
    <property type="entry name" value="Peptidase_C12"/>
    <property type="match status" value="1"/>
</dbReference>
<feature type="active site" description="Proton donor" evidence="10 12">
    <location>
        <position position="165"/>
    </location>
</feature>
<dbReference type="GO" id="GO:0004843">
    <property type="term" value="F:cysteine-type deubiquitinase activity"/>
    <property type="evidence" value="ECO:0007669"/>
    <property type="project" value="UniProtKB-UniRule"/>
</dbReference>
<reference evidence="16" key="1">
    <citation type="submission" date="2017-11" db="EMBL/GenBank/DDBJ databases">
        <title>Molecular cloning and characterization of ubiquitin carboxyl-terminal hydrolase isozyme L5 from Litopenaeus vannamei (Pacific white shrimp).</title>
        <authorList>
            <person name="Yang P."/>
            <person name="Zhang Y."/>
            <person name="Zheng Z."/>
        </authorList>
    </citation>
    <scope>NUCLEOTIDE SEQUENCE</scope>
</reference>
<evidence type="ECO:0000256" key="13">
    <source>
        <dbReference type="RuleBase" id="RU361215"/>
    </source>
</evidence>
<dbReference type="PRINTS" id="PR00707">
    <property type="entry name" value="UBCTHYDRLASE"/>
</dbReference>
<dbReference type="InterPro" id="IPR001578">
    <property type="entry name" value="Peptidase_C12_UCH"/>
</dbReference>
<dbReference type="Pfam" id="PF18031">
    <property type="entry name" value="UCH_C"/>
    <property type="match status" value="1"/>
</dbReference>
<dbReference type="Gene3D" id="3.40.532.10">
    <property type="entry name" value="Peptidase C12, ubiquitin carboxyl-terminal hydrolase"/>
    <property type="match status" value="1"/>
</dbReference>
<dbReference type="GO" id="GO:0005737">
    <property type="term" value="C:cytoplasm"/>
    <property type="evidence" value="ECO:0007669"/>
    <property type="project" value="TreeGrafter"/>
</dbReference>
<dbReference type="PROSITE" id="PS52048">
    <property type="entry name" value="UCH_DOMAIN"/>
    <property type="match status" value="1"/>
</dbReference>
<dbReference type="InterPro" id="IPR038765">
    <property type="entry name" value="Papain-like_cys_pep_sf"/>
</dbReference>
<dbReference type="InterPro" id="IPR041507">
    <property type="entry name" value="UCH_C"/>
</dbReference>
<dbReference type="CDD" id="cd09617">
    <property type="entry name" value="Peptidase_C12_UCH37_BAP1"/>
    <property type="match status" value="1"/>
</dbReference>
<dbReference type="SUPFAM" id="SSF54001">
    <property type="entry name" value="Cysteine proteinases"/>
    <property type="match status" value="1"/>
</dbReference>
<keyword evidence="4 9" id="KW-0833">Ubl conjugation pathway</keyword>
<evidence type="ECO:0000256" key="12">
    <source>
        <dbReference type="PROSITE-ProRule" id="PRU01393"/>
    </source>
</evidence>
<evidence type="ECO:0000256" key="6">
    <source>
        <dbReference type="ARBA" id="ARBA00022807"/>
    </source>
</evidence>
<dbReference type="EMBL" id="MG462699">
    <property type="protein sequence ID" value="AYA62525.1"/>
    <property type="molecule type" value="mRNA"/>
</dbReference>
<comment type="similarity">
    <text evidence="2 9 12 13">Belongs to the peptidase C12 family.</text>
</comment>
<evidence type="ECO:0000256" key="4">
    <source>
        <dbReference type="ARBA" id="ARBA00022786"/>
    </source>
</evidence>
<dbReference type="AlphaFoldDB" id="A0A385MQ64"/>
<sequence>MVVSDAGNWCLIESDPGVFTDLINKFGVKGVQVEELWSLDEESFAKLKPVHGLIFLFKWQQEEQPSGTVVQDNRLDKIFFAKQMINNACATQAILSILLNTKHQDVQLGPTLSEFKEFTQIFDAHMKGLALSNSDTIRNVHNSFARQTLFEFESKQPSEDDDVYHFIGYIPVEGRLYELDGLKDGPIDLGPISPGTDWLTVVQPVIQQRIQKFGEGEIHFNLMALVSDRKMVIERSIAQLQKQIEESGMDTSVHEEELAQLRASLESEEGKRSRWQVENIRRKHNYLPLIVNMMKILAEEGKLLPIYHAAREKARARHEKEKERKKEKASA</sequence>
<proteinExistence type="evidence at transcript level"/>
<dbReference type="GO" id="GO:0016579">
    <property type="term" value="P:protein deubiquitination"/>
    <property type="evidence" value="ECO:0007669"/>
    <property type="project" value="InterPro"/>
</dbReference>
<evidence type="ECO:0000256" key="1">
    <source>
        <dbReference type="ARBA" id="ARBA00000707"/>
    </source>
</evidence>
<dbReference type="InterPro" id="IPR036959">
    <property type="entry name" value="Peptidase_C12_UCH_sf"/>
</dbReference>
<dbReference type="GO" id="GO:0006511">
    <property type="term" value="P:ubiquitin-dependent protein catabolic process"/>
    <property type="evidence" value="ECO:0007669"/>
    <property type="project" value="UniProtKB-UniRule"/>
</dbReference>
<evidence type="ECO:0000256" key="2">
    <source>
        <dbReference type="ARBA" id="ARBA00009326"/>
    </source>
</evidence>
<protein>
    <recommendedName>
        <fullName evidence="9 13">Ubiquitin carboxyl-terminal hydrolase</fullName>
        <ecNumber evidence="9 13">3.4.19.12</ecNumber>
    </recommendedName>
</protein>
<dbReference type="FunFam" id="3.40.532.10:FF:000001">
    <property type="entry name" value="Ubiquitin carboxyl-terminal hydrolase"/>
    <property type="match status" value="1"/>
</dbReference>
<dbReference type="PROSITE" id="PS52049">
    <property type="entry name" value="ULD"/>
    <property type="match status" value="1"/>
</dbReference>
<evidence type="ECO:0000256" key="8">
    <source>
        <dbReference type="ARBA" id="ARBA00049710"/>
    </source>
</evidence>
<dbReference type="PANTHER" id="PTHR10589">
    <property type="entry name" value="UBIQUITIN CARBOXYL-TERMINAL HYDROLASE"/>
    <property type="match status" value="1"/>
</dbReference>
<feature type="site" description="Important for enzyme activity" evidence="11 12">
    <location>
        <position position="180"/>
    </location>
</feature>
<feature type="active site" description="Nucleophile" evidence="10 12">
    <location>
        <position position="89"/>
    </location>
</feature>
<keyword evidence="6 9" id="KW-0788">Thiol protease</keyword>
<keyword evidence="5 9" id="KW-0378">Hydrolase</keyword>
<dbReference type="OrthoDB" id="1924260at2759"/>
<name>A0A385MQ64_PENVA</name>
<evidence type="ECO:0000313" key="16">
    <source>
        <dbReference type="EMBL" id="AYA62525.1"/>
    </source>
</evidence>
<organism evidence="16">
    <name type="scientific">Penaeus vannamei</name>
    <name type="common">Whiteleg shrimp</name>
    <name type="synonym">Litopenaeus vannamei</name>
    <dbReference type="NCBI Taxonomy" id="6689"/>
    <lineage>
        <taxon>Eukaryota</taxon>
        <taxon>Metazoa</taxon>
        <taxon>Ecdysozoa</taxon>
        <taxon>Arthropoda</taxon>
        <taxon>Crustacea</taxon>
        <taxon>Multicrustacea</taxon>
        <taxon>Malacostraca</taxon>
        <taxon>Eumalacostraca</taxon>
        <taxon>Eucarida</taxon>
        <taxon>Decapoda</taxon>
        <taxon>Dendrobranchiata</taxon>
        <taxon>Penaeoidea</taxon>
        <taxon>Penaeidae</taxon>
        <taxon>Penaeus</taxon>
    </lineage>
</organism>
<comment type="subunit">
    <text evidence="8">Catalytic component of the polycomb repressive deubiquitinase (PR-DUB) complex, at least composed of caly/calypso, Asx and sba (MBD5/6 homolog). The PR-DUB complex associates with nucleosomes to mediate deubiquitination of histone H2AK118ub1 substrates; the association requires the positively charged C-terminal tail of caly, probably due to direct binding of DNA. Interacts (via ULD domain) with Asx (via DEUBAD domain); the interaction produces a stable heterodimer with a composite binding site for ubiquitin. Homodimerizes (via coiled-coil hinge-region between the UCH and ULD domains) to mediate assembly of 2 copies of the caly-Asx heterodimer into a bisymmetric tetramer; dimerization enhances PR-DUB association with nucleosomes.</text>
</comment>
<dbReference type="EC" id="3.4.19.12" evidence="9 13"/>
<dbReference type="Gene3D" id="1.20.58.860">
    <property type="match status" value="1"/>
</dbReference>
<feature type="site" description="Transition state stabilizer" evidence="12">
    <location>
        <position position="83"/>
    </location>
</feature>
<feature type="domain" description="UCH catalytic" evidence="15">
    <location>
        <begin position="8"/>
        <end position="227"/>
    </location>
</feature>
<evidence type="ECO:0000259" key="15">
    <source>
        <dbReference type="PROSITE" id="PS52048"/>
    </source>
</evidence>
<comment type="catalytic activity">
    <reaction evidence="1 9 12 13">
        <text>Thiol-dependent hydrolysis of ester, thioester, amide, peptide and isopeptide bonds formed by the C-terminal Gly of ubiquitin (a 76-residue protein attached to proteins as an intracellular targeting signal).</text>
        <dbReference type="EC" id="3.4.19.12"/>
    </reaction>
</comment>